<evidence type="ECO:0000256" key="4">
    <source>
        <dbReference type="ARBA" id="ARBA00023043"/>
    </source>
</evidence>
<keyword evidence="4" id="KW-0040">ANK repeat</keyword>
<feature type="compositionally biased region" description="Basic residues" evidence="6">
    <location>
        <begin position="62"/>
        <end position="73"/>
    </location>
</feature>
<feature type="compositionally biased region" description="Basic and acidic residues" evidence="6">
    <location>
        <begin position="1"/>
        <end position="16"/>
    </location>
</feature>
<dbReference type="InterPro" id="IPR038753">
    <property type="entry name" value="NFKBIL1"/>
</dbReference>
<feature type="compositionally biased region" description="Basic and acidic residues" evidence="6">
    <location>
        <begin position="199"/>
        <end position="215"/>
    </location>
</feature>
<gene>
    <name evidence="7" type="ORF">K458DRAFT_298418</name>
</gene>
<evidence type="ECO:0000256" key="3">
    <source>
        <dbReference type="ARBA" id="ARBA00022737"/>
    </source>
</evidence>
<dbReference type="GO" id="GO:0043124">
    <property type="term" value="P:negative regulation of canonical NF-kappaB signal transduction"/>
    <property type="evidence" value="ECO:0007669"/>
    <property type="project" value="InterPro"/>
</dbReference>
<organism evidence="7 8">
    <name type="scientific">Lentithecium fluviatile CBS 122367</name>
    <dbReference type="NCBI Taxonomy" id="1168545"/>
    <lineage>
        <taxon>Eukaryota</taxon>
        <taxon>Fungi</taxon>
        <taxon>Dikarya</taxon>
        <taxon>Ascomycota</taxon>
        <taxon>Pezizomycotina</taxon>
        <taxon>Dothideomycetes</taxon>
        <taxon>Pleosporomycetidae</taxon>
        <taxon>Pleosporales</taxon>
        <taxon>Massarineae</taxon>
        <taxon>Lentitheciaceae</taxon>
        <taxon>Lentithecium</taxon>
    </lineage>
</organism>
<evidence type="ECO:0000313" key="8">
    <source>
        <dbReference type="Proteomes" id="UP000799291"/>
    </source>
</evidence>
<protein>
    <submittedName>
        <fullName evidence="7">Uncharacterized protein</fullName>
    </submittedName>
</protein>
<dbReference type="GO" id="GO:0005634">
    <property type="term" value="C:nucleus"/>
    <property type="evidence" value="ECO:0007669"/>
    <property type="project" value="UniProtKB-SubCell"/>
</dbReference>
<feature type="compositionally biased region" description="Basic residues" evidence="6">
    <location>
        <begin position="29"/>
        <end position="38"/>
    </location>
</feature>
<dbReference type="PANTHER" id="PTHR15263">
    <property type="entry name" value="I-KAPPA-B-LIKE PROTEIN IKBL"/>
    <property type="match status" value="1"/>
</dbReference>
<evidence type="ECO:0000256" key="5">
    <source>
        <dbReference type="ARBA" id="ARBA00023242"/>
    </source>
</evidence>
<reference evidence="7" key="1">
    <citation type="journal article" date="2020" name="Stud. Mycol.">
        <title>101 Dothideomycetes genomes: a test case for predicting lifestyles and emergence of pathogens.</title>
        <authorList>
            <person name="Haridas S."/>
            <person name="Albert R."/>
            <person name="Binder M."/>
            <person name="Bloem J."/>
            <person name="Labutti K."/>
            <person name="Salamov A."/>
            <person name="Andreopoulos B."/>
            <person name="Baker S."/>
            <person name="Barry K."/>
            <person name="Bills G."/>
            <person name="Bluhm B."/>
            <person name="Cannon C."/>
            <person name="Castanera R."/>
            <person name="Culley D."/>
            <person name="Daum C."/>
            <person name="Ezra D."/>
            <person name="Gonzalez J."/>
            <person name="Henrissat B."/>
            <person name="Kuo A."/>
            <person name="Liang C."/>
            <person name="Lipzen A."/>
            <person name="Lutzoni F."/>
            <person name="Magnuson J."/>
            <person name="Mondo S."/>
            <person name="Nolan M."/>
            <person name="Ohm R."/>
            <person name="Pangilinan J."/>
            <person name="Park H.-J."/>
            <person name="Ramirez L."/>
            <person name="Alfaro M."/>
            <person name="Sun H."/>
            <person name="Tritt A."/>
            <person name="Yoshinaga Y."/>
            <person name="Zwiers L.-H."/>
            <person name="Turgeon B."/>
            <person name="Goodwin S."/>
            <person name="Spatafora J."/>
            <person name="Crous P."/>
            <person name="Grigoriev I."/>
        </authorList>
    </citation>
    <scope>NUCLEOTIDE SEQUENCE</scope>
    <source>
        <strain evidence="7">CBS 122367</strain>
    </source>
</reference>
<dbReference type="PANTHER" id="PTHR15263:SF1">
    <property type="entry name" value="NF-KAPPA-B INHIBITOR-LIKE PROTEIN 1"/>
    <property type="match status" value="1"/>
</dbReference>
<feature type="compositionally biased region" description="Basic and acidic residues" evidence="6">
    <location>
        <begin position="39"/>
        <end position="61"/>
    </location>
</feature>
<feature type="region of interest" description="Disordered" evidence="6">
    <location>
        <begin position="1"/>
        <end position="115"/>
    </location>
</feature>
<comment type="subcellular location">
    <subcellularLocation>
        <location evidence="1">Nucleus</location>
    </subcellularLocation>
</comment>
<keyword evidence="2" id="KW-0597">Phosphoprotein</keyword>
<dbReference type="EMBL" id="MU005577">
    <property type="protein sequence ID" value="KAF2686330.1"/>
    <property type="molecule type" value="Genomic_DNA"/>
</dbReference>
<proteinExistence type="predicted"/>
<keyword evidence="3" id="KW-0677">Repeat</keyword>
<sequence length="349" mass="41019">MGDPADDTHHEEDAYRTAKASRFQFKSRSEKRSKRRHREHEGGADEGHPSKRSRSDKDGEPRRHRPSKRRHKQRSDYHRSFSRTGDYEDPDHRYRESLYDGLEGEGAGSPKLDPETAFRESLFDALADDEGADYWEGVYGQPVHIYPSTKPGPDGKLERMSEEEYAEFVRTKMWEKSHQHILEERAARERARQQKRKQHENLQEDVSREGAEREKVMRQMEESLRRGEQRKKAKEAEASWMKYLSKWEHLKGNPPSPETEQGAQDIIPWPVASGRATHVDKEEIERFLRASHAWKDDAASLLKIERVRWHPDKMQQRFGGHIDPDTMKLVTAVFQVVDHLWNERSGHRK</sequence>
<dbReference type="Proteomes" id="UP000799291">
    <property type="component" value="Unassembled WGS sequence"/>
</dbReference>
<dbReference type="AlphaFoldDB" id="A0A6G1J7Z6"/>
<keyword evidence="5" id="KW-0539">Nucleus</keyword>
<accession>A0A6G1J7Z6</accession>
<dbReference type="OrthoDB" id="412109at2759"/>
<evidence type="ECO:0000313" key="7">
    <source>
        <dbReference type="EMBL" id="KAF2686330.1"/>
    </source>
</evidence>
<evidence type="ECO:0000256" key="6">
    <source>
        <dbReference type="SAM" id="MobiDB-lite"/>
    </source>
</evidence>
<keyword evidence="8" id="KW-1185">Reference proteome</keyword>
<name>A0A6G1J7Z6_9PLEO</name>
<evidence type="ECO:0000256" key="2">
    <source>
        <dbReference type="ARBA" id="ARBA00022553"/>
    </source>
</evidence>
<feature type="region of interest" description="Disordered" evidence="6">
    <location>
        <begin position="184"/>
        <end position="215"/>
    </location>
</feature>
<evidence type="ECO:0000256" key="1">
    <source>
        <dbReference type="ARBA" id="ARBA00004123"/>
    </source>
</evidence>